<feature type="compositionally biased region" description="Polar residues" evidence="1">
    <location>
        <begin position="1678"/>
        <end position="1695"/>
    </location>
</feature>
<feature type="compositionally biased region" description="Low complexity" evidence="1">
    <location>
        <begin position="340"/>
        <end position="351"/>
    </location>
</feature>
<dbReference type="Pfam" id="PF04908">
    <property type="entry name" value="SH3BGR"/>
    <property type="match status" value="1"/>
</dbReference>
<dbReference type="InterPro" id="IPR036249">
    <property type="entry name" value="Thioredoxin-like_sf"/>
</dbReference>
<dbReference type="InterPro" id="IPR006993">
    <property type="entry name" value="Glut_rich_SH3-bd"/>
</dbReference>
<feature type="compositionally biased region" description="Low complexity" evidence="1">
    <location>
        <begin position="1097"/>
        <end position="1107"/>
    </location>
</feature>
<feature type="region of interest" description="Disordered" evidence="1">
    <location>
        <begin position="1274"/>
        <end position="1344"/>
    </location>
</feature>
<feature type="compositionally biased region" description="Polar residues" evidence="1">
    <location>
        <begin position="179"/>
        <end position="197"/>
    </location>
</feature>
<gene>
    <name evidence="2" type="ORF">MYAM1_001833</name>
</gene>
<dbReference type="Proteomes" id="UP001219567">
    <property type="component" value="Chromosome 2"/>
</dbReference>
<keyword evidence="3" id="KW-1185">Reference proteome</keyword>
<feature type="region of interest" description="Disordered" evidence="1">
    <location>
        <begin position="1219"/>
        <end position="1254"/>
    </location>
</feature>
<feature type="compositionally biased region" description="Basic and acidic residues" evidence="1">
    <location>
        <begin position="1568"/>
        <end position="1578"/>
    </location>
</feature>
<evidence type="ECO:0000313" key="2">
    <source>
        <dbReference type="EMBL" id="WFC99095.1"/>
    </source>
</evidence>
<feature type="compositionally biased region" description="Polar residues" evidence="1">
    <location>
        <begin position="659"/>
        <end position="692"/>
    </location>
</feature>
<feature type="compositionally biased region" description="Low complexity" evidence="1">
    <location>
        <begin position="1305"/>
        <end position="1318"/>
    </location>
</feature>
<organism evidence="2 3">
    <name type="scientific">Malassezia yamatoensis</name>
    <dbReference type="NCBI Taxonomy" id="253288"/>
    <lineage>
        <taxon>Eukaryota</taxon>
        <taxon>Fungi</taxon>
        <taxon>Dikarya</taxon>
        <taxon>Basidiomycota</taxon>
        <taxon>Ustilaginomycotina</taxon>
        <taxon>Malasseziomycetes</taxon>
        <taxon>Malasseziales</taxon>
        <taxon>Malasseziaceae</taxon>
        <taxon>Malassezia</taxon>
    </lineage>
</organism>
<feature type="compositionally biased region" description="Polar residues" evidence="1">
    <location>
        <begin position="1599"/>
        <end position="1614"/>
    </location>
</feature>
<feature type="compositionally biased region" description="Basic and acidic residues" evidence="1">
    <location>
        <begin position="540"/>
        <end position="572"/>
    </location>
</feature>
<feature type="compositionally biased region" description="Basic and acidic residues" evidence="1">
    <location>
        <begin position="482"/>
        <end position="517"/>
    </location>
</feature>
<accession>A0AAJ5YTN4</accession>
<feature type="compositionally biased region" description="Polar residues" evidence="1">
    <location>
        <begin position="959"/>
        <end position="974"/>
    </location>
</feature>
<feature type="compositionally biased region" description="Polar residues" evidence="1">
    <location>
        <begin position="821"/>
        <end position="834"/>
    </location>
</feature>
<feature type="compositionally biased region" description="Basic and acidic residues" evidence="1">
    <location>
        <begin position="241"/>
        <end position="259"/>
    </location>
</feature>
<evidence type="ECO:0000256" key="1">
    <source>
        <dbReference type="SAM" id="MobiDB-lite"/>
    </source>
</evidence>
<feature type="compositionally biased region" description="Polar residues" evidence="1">
    <location>
        <begin position="752"/>
        <end position="766"/>
    </location>
</feature>
<feature type="compositionally biased region" description="Low complexity" evidence="1">
    <location>
        <begin position="113"/>
        <end position="131"/>
    </location>
</feature>
<feature type="compositionally biased region" description="Basic and acidic residues" evidence="1">
    <location>
        <begin position="694"/>
        <end position="708"/>
    </location>
</feature>
<proteinExistence type="predicted"/>
<protein>
    <submittedName>
        <fullName evidence="2">Uncharacterized protein</fullName>
    </submittedName>
</protein>
<feature type="compositionally biased region" description="Polar residues" evidence="1">
    <location>
        <begin position="403"/>
        <end position="415"/>
    </location>
</feature>
<reference evidence="2 3" key="1">
    <citation type="submission" date="2023-03" db="EMBL/GenBank/DDBJ databases">
        <title>Mating type loci evolution in Malassezia.</title>
        <authorList>
            <person name="Coelho M.A."/>
        </authorList>
    </citation>
    <scope>NUCLEOTIDE SEQUENCE [LARGE SCALE GENOMIC DNA]</scope>
    <source>
        <strain evidence="2 3">CBS 9725</strain>
    </source>
</reference>
<feature type="compositionally biased region" description="Polar residues" evidence="1">
    <location>
        <begin position="1274"/>
        <end position="1295"/>
    </location>
</feature>
<dbReference type="SUPFAM" id="SSF52833">
    <property type="entry name" value="Thioredoxin-like"/>
    <property type="match status" value="1"/>
</dbReference>
<feature type="compositionally biased region" description="Polar residues" evidence="1">
    <location>
        <begin position="383"/>
        <end position="393"/>
    </location>
</feature>
<name>A0AAJ5YTN4_9BASI</name>
<dbReference type="Gene3D" id="3.40.30.10">
    <property type="entry name" value="Glutaredoxin"/>
    <property type="match status" value="1"/>
</dbReference>
<feature type="compositionally biased region" description="Polar residues" evidence="1">
    <location>
        <begin position="1623"/>
        <end position="1632"/>
    </location>
</feature>
<feature type="compositionally biased region" description="Polar residues" evidence="1">
    <location>
        <begin position="1659"/>
        <end position="1668"/>
    </location>
</feature>
<evidence type="ECO:0000313" key="3">
    <source>
        <dbReference type="Proteomes" id="UP001219567"/>
    </source>
</evidence>
<feature type="compositionally biased region" description="Basic and acidic residues" evidence="1">
    <location>
        <begin position="614"/>
        <end position="632"/>
    </location>
</feature>
<feature type="compositionally biased region" description="Polar residues" evidence="1">
    <location>
        <begin position="909"/>
        <end position="929"/>
    </location>
</feature>
<feature type="compositionally biased region" description="Basic and acidic residues" evidence="1">
    <location>
        <begin position="899"/>
        <end position="908"/>
    </location>
</feature>
<feature type="region of interest" description="Disordered" evidence="1">
    <location>
        <begin position="163"/>
        <end position="1141"/>
    </location>
</feature>
<sequence>MSAEVELFTTSILGNPVTRSRHDRYVTVLSALEIPFVYHDLASDDDAKRRWRRRARDPRIPGLLVRDEWVGTFEEFEEAVELSQVREFVKVDAVAEPQFSKRESTSSDNKTQTASLPPAPTLMATPAQPTPSTRDLDADQMLSELLPPSSKVSDAEVDALLKELEKPLQRTPRRVFTPTARSSSNTEPKSLKNQAPSQHARYNPEQRNLVQEAARAIGVDPTPRGPAPRVKLNNRPLQEILAERRSRQARTESVRKNDELFTSLGLNDTAIKDEDVEALLGESKSTLPTTNASSSSSKQSQQPAPKAEPTKRAPSAINSATEADDMTGDKLSSDSIAGEQQVSAQASQVQDSQDEYHETSKGVHKPTSPSMKDEGSTEPVHTVSDSQTESIETQDVHDEKSQTEAVQSSDTNIINSDHKKSPAQANSVEDTQSKDAQIQNLQSKDAQSEKLDTDSLQVNDVQRKDAELEEAQPENLEVQRSQSKDTPSRDAKSKDAESEDTKSIDAHLKDTSIKDEQVASPHHKSSQSAGLQSDSLSTKDAQDEEAHKEDLETGNTETEKLGLNDPHNEVTHVTDPQIANALNEDSKTWDSPIENRKSEDSYTEESHTQGSYTEKPHTEDSLTEELQAKETQPDLQSHNIQSEESQSGKSQSEDLHAKNLQSAGSLSDNLQSTSSQADFSQTIPTMKQSPGRTSLKDRLRNAVHKDESDASFPPSSISSMQPHMPSTPDRSHEKVQPLSTEGTEIGLGTPEKGSNSDLQTADAETNETAKTRENENETQTVIDVQNEPTNEIHMEESGLDVAESPQKLNADSSAEKDSLDKSNQASQSLATGDNYSEDNVHSLHNSQASKPPQAYDSIETPTTQPTNDTSRIASTPSKNDSSQSEAQAGISPVLQATDSKPESVKQDKQAIQSSQSETMNAATQITGQEADNEAMPSSDEASKGKLTDELTADLHNLSVVDSSSDPSQFHTEPSSGMDLDNESPSAVSNADSKQANPSVLDTAQHMSAAPTEQLDSTQSKQTDSSDALAQKSLPQVIQQQSQQEAKPSLEPQDKPTLNTDKRQSSPPAHSRNTETLAVSDSGEIDTLAETDNGKTGSQSRAFSSSSQRAEETPTRSHSHTRSVQSTAHPHVHWESQIDMDEAVLAHPKDPISKPVNDTATIEHLPLPDEHAQNELRRIRRSDSLKHGIRYLGAGASEESQRVALHQTLDRFSSLEEPILQEPRSEAAQEALPADLSRRNTDESALPNNPTEEQQRIAQHQVLDRFSALEPALQLGTTSPSDDLQDEGTSFSSRQSKPFAEDLPRAQSSSQSSSVLSAVDPGMEQHQPPARTGLDQDSITKSAESHRIAEHQVLDRFSALERPLDLTGNQEVAPKSPDSRLDPTRNEQTSLASSTAEPAVKLSDQEIDHGTETNLTSSHEDDTSDDLERDQVPDLWVSESAKHPQFPTHRSGLESDWDSQASDLSSSSDEPLRPPVGSSPRNTSQVAEKPSPLRNNHTSQVSERTQTNQPASSTLADESDLDASQTHMLTEEQSDEKQHPADLHPSPSSPPIKQSVSSTLPDEPSQDAPADRDASHSEKISATTVTSASSPLRLVPKADPNSTSDENQLDQTKGSSGADLDLTAESSKQSSVPGSGVPGADSPGAGLRRVAMPGNHPRAPTTTATNQSEVGRRAVSGVNPAQTANDSARSASTTQREGGHRKTLSAIMKEADAFLQEWTQDK</sequence>
<feature type="compositionally biased region" description="Polar residues" evidence="1">
    <location>
        <begin position="859"/>
        <end position="886"/>
    </location>
</feature>
<feature type="compositionally biased region" description="Low complexity" evidence="1">
    <location>
        <begin position="1015"/>
        <end position="1043"/>
    </location>
</feature>
<feature type="compositionally biased region" description="Low complexity" evidence="1">
    <location>
        <begin position="1457"/>
        <end position="1468"/>
    </location>
</feature>
<feature type="compositionally biased region" description="Polar residues" evidence="1">
    <location>
        <begin position="777"/>
        <end position="789"/>
    </location>
</feature>
<feature type="compositionally biased region" description="Polar residues" evidence="1">
    <location>
        <begin position="526"/>
        <end position="539"/>
    </location>
</feature>
<feature type="compositionally biased region" description="Polar residues" evidence="1">
    <location>
        <begin position="423"/>
        <end position="445"/>
    </location>
</feature>
<feature type="compositionally biased region" description="Polar residues" evidence="1">
    <location>
        <begin position="982"/>
        <end position="1005"/>
    </location>
</feature>
<feature type="compositionally biased region" description="Polar residues" evidence="1">
    <location>
        <begin position="1492"/>
        <end position="1527"/>
    </location>
</feature>
<feature type="region of interest" description="Disordered" evidence="1">
    <location>
        <begin position="1365"/>
        <end position="1702"/>
    </location>
</feature>
<feature type="compositionally biased region" description="Polar residues" evidence="1">
    <location>
        <begin position="1385"/>
        <end position="1395"/>
    </location>
</feature>
<feature type="compositionally biased region" description="Polar residues" evidence="1">
    <location>
        <begin position="1245"/>
        <end position="1254"/>
    </location>
</feature>
<feature type="compositionally biased region" description="Polar residues" evidence="1">
    <location>
        <begin position="1579"/>
        <end position="1589"/>
    </location>
</feature>
<feature type="region of interest" description="Disordered" evidence="1">
    <location>
        <begin position="99"/>
        <end position="135"/>
    </location>
</feature>
<dbReference type="EMBL" id="CP119944">
    <property type="protein sequence ID" value="WFC99095.1"/>
    <property type="molecule type" value="Genomic_DNA"/>
</dbReference>
<feature type="compositionally biased region" description="Low complexity" evidence="1">
    <location>
        <begin position="292"/>
        <end position="307"/>
    </location>
</feature>
<feature type="compositionally biased region" description="Low complexity" evidence="1">
    <location>
        <begin position="710"/>
        <end position="722"/>
    </location>
</feature>
<feature type="compositionally biased region" description="Polar residues" evidence="1">
    <location>
        <begin position="1550"/>
        <end position="1559"/>
    </location>
</feature>
<feature type="compositionally biased region" description="Basic and acidic residues" evidence="1">
    <location>
        <begin position="584"/>
        <end position="607"/>
    </location>
</feature>